<name>A0A6C0LTT7_9ZZZZ</name>
<accession>A0A6C0LTT7</accession>
<dbReference type="EMBL" id="MN740557">
    <property type="protein sequence ID" value="QHU33418.1"/>
    <property type="molecule type" value="Genomic_DNA"/>
</dbReference>
<evidence type="ECO:0000313" key="2">
    <source>
        <dbReference type="EMBL" id="QHU33418.1"/>
    </source>
</evidence>
<feature type="transmembrane region" description="Helical" evidence="1">
    <location>
        <begin position="6"/>
        <end position="27"/>
    </location>
</feature>
<proteinExistence type="predicted"/>
<organism evidence="2">
    <name type="scientific">viral metagenome</name>
    <dbReference type="NCBI Taxonomy" id="1070528"/>
    <lineage>
        <taxon>unclassified sequences</taxon>
        <taxon>metagenomes</taxon>
        <taxon>organismal metagenomes</taxon>
    </lineage>
</organism>
<dbReference type="AlphaFoldDB" id="A0A6C0LTT7"/>
<keyword evidence="1" id="KW-1133">Transmembrane helix</keyword>
<protein>
    <submittedName>
        <fullName evidence="2">Uncharacterized protein</fullName>
    </submittedName>
</protein>
<keyword evidence="1" id="KW-0472">Membrane</keyword>
<sequence>MDSSQILYSLVVNIIKLAILVFVIYIVKNQYELQTGKTLTWDMILGKEPMFDTKGDGCSESIESGATVVKRTQRFHDTEHGNGLLCFTDDGILKKSQTGEVIHTTSKQEFTVNEYNDLIVENKSF</sequence>
<reference evidence="2" key="1">
    <citation type="journal article" date="2020" name="Nature">
        <title>Giant virus diversity and host interactions through global metagenomics.</title>
        <authorList>
            <person name="Schulz F."/>
            <person name="Roux S."/>
            <person name="Paez-Espino D."/>
            <person name="Jungbluth S."/>
            <person name="Walsh D.A."/>
            <person name="Denef V.J."/>
            <person name="McMahon K.D."/>
            <person name="Konstantinidis K.T."/>
            <person name="Eloe-Fadrosh E.A."/>
            <person name="Kyrpides N.C."/>
            <person name="Woyke T."/>
        </authorList>
    </citation>
    <scope>NUCLEOTIDE SEQUENCE</scope>
    <source>
        <strain evidence="2">GVMAG-S-1016704-121</strain>
    </source>
</reference>
<evidence type="ECO:0000256" key="1">
    <source>
        <dbReference type="SAM" id="Phobius"/>
    </source>
</evidence>
<keyword evidence="1" id="KW-0812">Transmembrane</keyword>